<dbReference type="AlphaFoldDB" id="A0A0F9SJ54"/>
<evidence type="ECO:0008006" key="2">
    <source>
        <dbReference type="Google" id="ProtNLM"/>
    </source>
</evidence>
<accession>A0A0F9SJ54</accession>
<protein>
    <recommendedName>
        <fullName evidence="2">Formyl transferase N-terminal domain-containing protein</fullName>
    </recommendedName>
</protein>
<name>A0A0F9SJ54_9ZZZZ</name>
<gene>
    <name evidence="1" type="ORF">LCGC14_0513520</name>
</gene>
<reference evidence="1" key="1">
    <citation type="journal article" date="2015" name="Nature">
        <title>Complex archaea that bridge the gap between prokaryotes and eukaryotes.</title>
        <authorList>
            <person name="Spang A."/>
            <person name="Saw J.H."/>
            <person name="Jorgensen S.L."/>
            <person name="Zaremba-Niedzwiedzka K."/>
            <person name="Martijn J."/>
            <person name="Lind A.E."/>
            <person name="van Eijk R."/>
            <person name="Schleper C."/>
            <person name="Guy L."/>
            <person name="Ettema T.J."/>
        </authorList>
    </citation>
    <scope>NUCLEOTIDE SEQUENCE</scope>
</reference>
<evidence type="ECO:0000313" key="1">
    <source>
        <dbReference type="EMBL" id="KKN62292.1"/>
    </source>
</evidence>
<dbReference type="EMBL" id="LAZR01000630">
    <property type="protein sequence ID" value="KKN62292.1"/>
    <property type="molecule type" value="Genomic_DNA"/>
</dbReference>
<comment type="caution">
    <text evidence="1">The sequence shown here is derived from an EMBL/GenBank/DDBJ whole genome shotgun (WGS) entry which is preliminary data.</text>
</comment>
<dbReference type="SUPFAM" id="SSF53328">
    <property type="entry name" value="Formyltransferase"/>
    <property type="match status" value="1"/>
</dbReference>
<dbReference type="InterPro" id="IPR036477">
    <property type="entry name" value="Formyl_transf_N_sf"/>
</dbReference>
<sequence length="251" mass="28901">MKLKNIGMVTISNNRSKFYIQRLLFLGLEPQFVLILHDSFGKILPGQTKIDTTPMDEENFGKMDKKKELKEFIFKPNEPFLHTIKKAKIEHHICSTAKINSPEVINKLKERPEKIFIYSGVGGVILRKEILSIGKKFLHIHSGKLPEYRGSTTVYYSILNENKCTASALFLQPKIDAGPIIAMREFEMPGKEIDIDYIYDPYIRSELLGDVMNDYVKAGKFSIHRQIKQSGETYYIIHPVLKHIAILKCKK</sequence>
<organism evidence="1">
    <name type="scientific">marine sediment metagenome</name>
    <dbReference type="NCBI Taxonomy" id="412755"/>
    <lineage>
        <taxon>unclassified sequences</taxon>
        <taxon>metagenomes</taxon>
        <taxon>ecological metagenomes</taxon>
    </lineage>
</organism>
<dbReference type="Gene3D" id="3.40.50.170">
    <property type="entry name" value="Formyl transferase, N-terminal domain"/>
    <property type="match status" value="1"/>
</dbReference>
<proteinExistence type="predicted"/>